<dbReference type="PATRIC" id="fig|1122169.6.peg.2910"/>
<dbReference type="EMBL" id="LNYW01000066">
    <property type="protein sequence ID" value="KTD57681.1"/>
    <property type="molecule type" value="Genomic_DNA"/>
</dbReference>
<gene>
    <name evidence="2" type="ORF">Lsha_2522</name>
</gene>
<dbReference type="Proteomes" id="UP000054600">
    <property type="component" value="Unassembled WGS sequence"/>
</dbReference>
<protein>
    <submittedName>
        <fullName evidence="2">Uncharacterized protein</fullName>
    </submittedName>
</protein>
<keyword evidence="1" id="KW-0472">Membrane</keyword>
<dbReference type="OrthoDB" id="5653303at2"/>
<keyword evidence="3" id="KW-1185">Reference proteome</keyword>
<name>A0A0W0YL78_9GAMM</name>
<evidence type="ECO:0000313" key="2">
    <source>
        <dbReference type="EMBL" id="KTD57681.1"/>
    </source>
</evidence>
<dbReference type="RefSeq" id="WP_018576752.1">
    <property type="nucleotide sequence ID" value="NZ_KB892391.1"/>
</dbReference>
<evidence type="ECO:0000313" key="3">
    <source>
        <dbReference type="Proteomes" id="UP000054600"/>
    </source>
</evidence>
<keyword evidence="1" id="KW-0812">Transmembrane</keyword>
<accession>A0A0W0YL78</accession>
<evidence type="ECO:0000256" key="1">
    <source>
        <dbReference type="SAM" id="Phobius"/>
    </source>
</evidence>
<dbReference type="eggNOG" id="ENOG5032J1Y">
    <property type="taxonomic scope" value="Bacteria"/>
</dbReference>
<comment type="caution">
    <text evidence="2">The sequence shown here is derived from an EMBL/GenBank/DDBJ whole genome shotgun (WGS) entry which is preliminary data.</text>
</comment>
<keyword evidence="1" id="KW-1133">Transmembrane helix</keyword>
<dbReference type="STRING" id="1122169.Lsha_2522"/>
<organism evidence="2 3">
    <name type="scientific">Legionella shakespearei DSM 23087</name>
    <dbReference type="NCBI Taxonomy" id="1122169"/>
    <lineage>
        <taxon>Bacteria</taxon>
        <taxon>Pseudomonadati</taxon>
        <taxon>Pseudomonadota</taxon>
        <taxon>Gammaproteobacteria</taxon>
        <taxon>Legionellales</taxon>
        <taxon>Legionellaceae</taxon>
        <taxon>Legionella</taxon>
    </lineage>
</organism>
<sequence length="435" mass="49223">MHFPKFFVTYCVMDTDAGANPFGHACLIFSRQEKDKAPVEVIDSLGFYSQPSTTTNPFLNFLKSIFGLTIDLQDGHGIIKQEQMRWLDNKGLHGISFEVPEAQFDNLYKRYYTLMMTEDQVVAELNAELAAQNVEANGFTRFNAEKAKALAEGREPRLKPFHLTVDFFTLKGPDSSESYTCKNHALDLLAECQIISEELKSQLSSNDALKAFPAFSDITLHPLTLVSTGIPQTITSKKTGKFFYNHVWDKNALYWASPVNLIDKKPAFIDESLKEMLSRIQRIEYRLYEALRHSIDEEPENKEYHSLLNKQLQRVQHSAFLFHNADENQNTALLNARLKNADEVLNMASLAMNQERLNSSFLLRAWESIALHEALLGLLVMAVSAATLLTTPLGIGLFIAGATMAAYQGYGFYAEEKKHAETKELYETEHAMQLV</sequence>
<feature type="transmembrane region" description="Helical" evidence="1">
    <location>
        <begin position="369"/>
        <end position="389"/>
    </location>
</feature>
<reference evidence="2 3" key="1">
    <citation type="submission" date="2015-11" db="EMBL/GenBank/DDBJ databases">
        <title>Genomic analysis of 38 Legionella species identifies large and diverse effector repertoires.</title>
        <authorList>
            <person name="Burstein D."/>
            <person name="Amaro F."/>
            <person name="Zusman T."/>
            <person name="Lifshitz Z."/>
            <person name="Cohen O."/>
            <person name="Gilbert J.A."/>
            <person name="Pupko T."/>
            <person name="Shuman H.A."/>
            <person name="Segal G."/>
        </authorList>
    </citation>
    <scope>NUCLEOTIDE SEQUENCE [LARGE SCALE GENOMIC DNA]</scope>
    <source>
        <strain evidence="2 3">ATCC 49655</strain>
    </source>
</reference>
<proteinExistence type="predicted"/>
<dbReference type="AlphaFoldDB" id="A0A0W0YL78"/>